<protein>
    <submittedName>
        <fullName evidence="3">Uncharacterized protein</fullName>
    </submittedName>
</protein>
<reference evidence="3" key="1">
    <citation type="submission" date="2021-01" db="EMBL/GenBank/DDBJ databases">
        <authorList>
            <person name="Corre E."/>
            <person name="Pelletier E."/>
            <person name="Niang G."/>
            <person name="Scheremetjew M."/>
            <person name="Finn R."/>
            <person name="Kale V."/>
            <person name="Holt S."/>
            <person name="Cochrane G."/>
            <person name="Meng A."/>
            <person name="Brown T."/>
            <person name="Cohen L."/>
        </authorList>
    </citation>
    <scope>NUCLEOTIDE SEQUENCE</scope>
    <source>
        <strain evidence="3">10249 10 AB</strain>
    </source>
</reference>
<proteinExistence type="predicted"/>
<evidence type="ECO:0000256" key="1">
    <source>
        <dbReference type="SAM" id="MobiDB-lite"/>
    </source>
</evidence>
<evidence type="ECO:0000313" key="3">
    <source>
        <dbReference type="EMBL" id="CAE0727683.1"/>
    </source>
</evidence>
<accession>A0A6V0CP67</accession>
<dbReference type="EMBL" id="HBIX01030762">
    <property type="protein sequence ID" value="CAE0727679.1"/>
    <property type="molecule type" value="Transcribed_RNA"/>
</dbReference>
<evidence type="ECO:0000313" key="2">
    <source>
        <dbReference type="EMBL" id="CAE0727679.1"/>
    </source>
</evidence>
<name>A0A6V0CP67_9STRA</name>
<gene>
    <name evidence="2" type="ORF">PAUS00366_LOCUS20463</name>
    <name evidence="3" type="ORF">PAUS00366_LOCUS20467</name>
</gene>
<feature type="region of interest" description="Disordered" evidence="1">
    <location>
        <begin position="18"/>
        <end position="41"/>
    </location>
</feature>
<dbReference type="AlphaFoldDB" id="A0A6V0CP67"/>
<dbReference type="EMBL" id="HBIX01030767">
    <property type="protein sequence ID" value="CAE0727683.1"/>
    <property type="molecule type" value="Transcribed_RNA"/>
</dbReference>
<sequence length="115" mass="13155">MVIRELLTHPCCRRWRRRPQKTPLDASASATKDPKTASKPTLDKALNTVVVKNKGSRTVLRRTEENNSKGLYRSTSMQYYLTGGYCAAAHQEQTRTSPAPPAFLLLHCCRWRRRP</sequence>
<organism evidence="3">
    <name type="scientific">Pseudo-nitzschia australis</name>
    <dbReference type="NCBI Taxonomy" id="44445"/>
    <lineage>
        <taxon>Eukaryota</taxon>
        <taxon>Sar</taxon>
        <taxon>Stramenopiles</taxon>
        <taxon>Ochrophyta</taxon>
        <taxon>Bacillariophyta</taxon>
        <taxon>Bacillariophyceae</taxon>
        <taxon>Bacillariophycidae</taxon>
        <taxon>Bacillariales</taxon>
        <taxon>Bacillariaceae</taxon>
        <taxon>Pseudo-nitzschia</taxon>
    </lineage>
</organism>